<keyword evidence="1" id="KW-1133">Transmembrane helix</keyword>
<proteinExistence type="predicted"/>
<keyword evidence="3" id="KW-1185">Reference proteome</keyword>
<evidence type="ECO:0000313" key="3">
    <source>
        <dbReference type="Proteomes" id="UP001174694"/>
    </source>
</evidence>
<dbReference type="AlphaFoldDB" id="A0AA38R4Q7"/>
<accession>A0AA38R4Q7</accession>
<sequence length="393" mass="44208">MSDNDSLFAVGLSSPTELELARLAAVLWEWADPYALASDALHTACSSRGHSLAQYKPFLDHYRLLALSYSPLDDPPAIRTHEDVCSLILALKENPHHRKSQIAREHFRKGEQKDGGTGYSADEDAAMNLALTVMTMVNCISQGASAVLLEEGSNRTPWRWEVSMDQYISLVLPRKNNLAAKYGEEPLFLDTNSPLLMARDLKRLAGISFQGTNDISNHLRYDPINNILSIFHHAAFLKEQLRLTKDRRDEASGFERGALPRQFMLECLYSLQKILFPLWDSGSVRLLQTLVDRSSFDPEILDCQDASFIKDDEEKIQFTYLAGRLAELYEELQNPRPRGRLANWLERRSGARYVMLATVVGVGFAILLGMAGLALSAYQAWVTYQAWKKPIGG</sequence>
<dbReference type="EMBL" id="JANBVO010000036">
    <property type="protein sequence ID" value="KAJ9137128.1"/>
    <property type="molecule type" value="Genomic_DNA"/>
</dbReference>
<name>A0AA38R4Q7_9PEZI</name>
<gene>
    <name evidence="2" type="ORF">NKR23_g9373</name>
</gene>
<protein>
    <submittedName>
        <fullName evidence="2">Uncharacterized protein</fullName>
    </submittedName>
</protein>
<reference evidence="2" key="1">
    <citation type="submission" date="2022-07" db="EMBL/GenBank/DDBJ databases">
        <title>Fungi with potential for degradation of polypropylene.</title>
        <authorList>
            <person name="Gostincar C."/>
        </authorList>
    </citation>
    <scope>NUCLEOTIDE SEQUENCE</scope>
    <source>
        <strain evidence="2">EXF-13308</strain>
    </source>
</reference>
<organism evidence="2 3">
    <name type="scientific">Pleurostoma richardsiae</name>
    <dbReference type="NCBI Taxonomy" id="41990"/>
    <lineage>
        <taxon>Eukaryota</taxon>
        <taxon>Fungi</taxon>
        <taxon>Dikarya</taxon>
        <taxon>Ascomycota</taxon>
        <taxon>Pezizomycotina</taxon>
        <taxon>Sordariomycetes</taxon>
        <taxon>Sordariomycetidae</taxon>
        <taxon>Calosphaeriales</taxon>
        <taxon>Pleurostomataceae</taxon>
        <taxon>Pleurostoma</taxon>
    </lineage>
</organism>
<feature type="transmembrane region" description="Helical" evidence="1">
    <location>
        <begin position="353"/>
        <end position="378"/>
    </location>
</feature>
<evidence type="ECO:0000313" key="2">
    <source>
        <dbReference type="EMBL" id="KAJ9137128.1"/>
    </source>
</evidence>
<dbReference type="Proteomes" id="UP001174694">
    <property type="component" value="Unassembled WGS sequence"/>
</dbReference>
<keyword evidence="1" id="KW-0472">Membrane</keyword>
<comment type="caution">
    <text evidence="2">The sequence shown here is derived from an EMBL/GenBank/DDBJ whole genome shotgun (WGS) entry which is preliminary data.</text>
</comment>
<keyword evidence="1" id="KW-0812">Transmembrane</keyword>
<evidence type="ECO:0000256" key="1">
    <source>
        <dbReference type="SAM" id="Phobius"/>
    </source>
</evidence>